<reference evidence="2" key="1">
    <citation type="submission" date="2019-09" db="EMBL/GenBank/DDBJ databases">
        <title>Characterisation of the sponge microbiome using genome-centric metagenomics.</title>
        <authorList>
            <person name="Engelberts J.P."/>
            <person name="Robbins S.J."/>
            <person name="De Goeij J.M."/>
            <person name="Aranda M."/>
            <person name="Bell S.C."/>
            <person name="Webster N.S."/>
        </authorList>
    </citation>
    <scope>NUCLEOTIDE SEQUENCE</scope>
    <source>
        <strain evidence="2">SB0676_bin_10</strain>
    </source>
</reference>
<accession>A0A6B1F6S5</accession>
<comment type="caution">
    <text evidence="2">The sequence shown here is derived from an EMBL/GenBank/DDBJ whole genome shotgun (WGS) entry which is preliminary data.</text>
</comment>
<feature type="non-terminal residue" evidence="2">
    <location>
        <position position="170"/>
    </location>
</feature>
<sequence>MGLPQRFRTIRQVSEDLIHGLEPEDLMLQGMADASPAKWHLAHTTWFFEQFLLQDDARHQAAPPQWHTLFNSYYRTIGAPHRRSERGLLSRPALRHILAWRQRVNGSMERLMAQLEAKPSPIQRRLLATAELGLNHEQQHQELLLMDLLDGFSRSPLEPAYAPAVPTRQD</sequence>
<proteinExistence type="predicted"/>
<protein>
    <submittedName>
        <fullName evidence="2">Ergothioneine biosynthesis protein EgtB</fullName>
    </submittedName>
</protein>
<organism evidence="2">
    <name type="scientific">Synechococcus sp. SB0676_bin_10</name>
    <dbReference type="NCBI Taxonomy" id="2604869"/>
    <lineage>
        <taxon>Bacteria</taxon>
        <taxon>Bacillati</taxon>
        <taxon>Cyanobacteriota</taxon>
        <taxon>Cyanophyceae</taxon>
        <taxon>Synechococcales</taxon>
        <taxon>Synechococcaceae</taxon>
        <taxon>Synechococcus</taxon>
    </lineage>
</organism>
<feature type="domain" description="DinB-like" evidence="1">
    <location>
        <begin position="7"/>
        <end position="143"/>
    </location>
</feature>
<dbReference type="InterPro" id="IPR024775">
    <property type="entry name" value="DinB-like"/>
</dbReference>
<dbReference type="AlphaFoldDB" id="A0A6B1F6S5"/>
<evidence type="ECO:0000313" key="2">
    <source>
        <dbReference type="EMBL" id="MYG37476.1"/>
    </source>
</evidence>
<dbReference type="Pfam" id="PF12867">
    <property type="entry name" value="DinB_2"/>
    <property type="match status" value="1"/>
</dbReference>
<evidence type="ECO:0000259" key="1">
    <source>
        <dbReference type="Pfam" id="PF12867"/>
    </source>
</evidence>
<dbReference type="EMBL" id="VYDO01000009">
    <property type="protein sequence ID" value="MYG37476.1"/>
    <property type="molecule type" value="Genomic_DNA"/>
</dbReference>
<gene>
    <name evidence="2" type="ORF">F4162_00245</name>
</gene>
<name>A0A6B1F6S5_9SYNE</name>